<dbReference type="SUPFAM" id="SSF53098">
    <property type="entry name" value="Ribonuclease H-like"/>
    <property type="match status" value="1"/>
</dbReference>
<evidence type="ECO:0000259" key="2">
    <source>
        <dbReference type="PROSITE" id="PS50994"/>
    </source>
</evidence>
<dbReference type="Gene3D" id="3.30.420.10">
    <property type="entry name" value="Ribonuclease H-like superfamily/Ribonuclease H"/>
    <property type="match status" value="1"/>
</dbReference>
<dbReference type="InterPro" id="IPR041588">
    <property type="entry name" value="Integrase_H2C2"/>
</dbReference>
<dbReference type="FunFam" id="1.10.340.70:FF:000001">
    <property type="entry name" value="Retrovirus-related Pol polyprotein from transposon gypsy-like Protein"/>
    <property type="match status" value="1"/>
</dbReference>
<dbReference type="Pfam" id="PF17921">
    <property type="entry name" value="Integrase_H2C2"/>
    <property type="match status" value="1"/>
</dbReference>
<dbReference type="PROSITE" id="PS50994">
    <property type="entry name" value="INTEGRASE"/>
    <property type="match status" value="1"/>
</dbReference>
<dbReference type="PANTHER" id="PTHR37984:SF15">
    <property type="entry name" value="INTEGRASE CATALYTIC DOMAIN-CONTAINING PROTEIN"/>
    <property type="match status" value="1"/>
</dbReference>
<dbReference type="InterPro" id="IPR012337">
    <property type="entry name" value="RNaseH-like_sf"/>
</dbReference>
<dbReference type="Pfam" id="PF00665">
    <property type="entry name" value="rve"/>
    <property type="match status" value="1"/>
</dbReference>
<dbReference type="InterPro" id="IPR036397">
    <property type="entry name" value="RNaseH_sf"/>
</dbReference>
<name>A0ABD1K1C2_9TELE</name>
<comment type="caution">
    <text evidence="3">The sequence shown here is derived from an EMBL/GenBank/DDBJ whole genome shotgun (WGS) entry which is preliminary data.</text>
</comment>
<protein>
    <recommendedName>
        <fullName evidence="1">Gypsy retrotransposon integrase-like protein 1</fullName>
    </recommendedName>
</protein>
<keyword evidence="4" id="KW-1185">Reference proteome</keyword>
<evidence type="ECO:0000256" key="1">
    <source>
        <dbReference type="ARBA" id="ARBA00039658"/>
    </source>
</evidence>
<feature type="domain" description="Integrase catalytic" evidence="2">
    <location>
        <begin position="180"/>
        <end position="293"/>
    </location>
</feature>
<dbReference type="InterPro" id="IPR050951">
    <property type="entry name" value="Retrovirus_Pol_polyprotein"/>
</dbReference>
<dbReference type="EMBL" id="JBHFQA010000009">
    <property type="protein sequence ID" value="KAL2092924.1"/>
    <property type="molecule type" value="Genomic_DNA"/>
</dbReference>
<gene>
    <name evidence="3" type="ORF">ACEWY4_010236</name>
</gene>
<reference evidence="3 4" key="1">
    <citation type="submission" date="2024-09" db="EMBL/GenBank/DDBJ databases">
        <title>A chromosome-level genome assembly of Gray's grenadier anchovy, Coilia grayii.</title>
        <authorList>
            <person name="Fu Z."/>
        </authorList>
    </citation>
    <scope>NUCLEOTIDE SEQUENCE [LARGE SCALE GENOMIC DNA]</scope>
    <source>
        <strain evidence="3">G4</strain>
        <tissue evidence="3">Muscle</tissue>
    </source>
</reference>
<accession>A0ABD1K1C2</accession>
<proteinExistence type="predicted"/>
<evidence type="ECO:0000313" key="3">
    <source>
        <dbReference type="EMBL" id="KAL2092924.1"/>
    </source>
</evidence>
<sequence length="293" mass="33724">MSGHTDWETAARVRAVPLANHVQSLADIGQNALPSFSARELQDRQRGDPDLARIIFYVGPNWRPSRRERDQETWTTLRLLQQWQKWSLMDEILYRVAKDPPTARKKIQYVVPQSLRSDVLQGCHEDAGHQGQLRTLHLVKQRFYWASMERDVGDHVKCFTRCVVSQTPEPEGRAPLESVKTTAPLQLVCIDFWTAEDTKNRLVDMLVVTDHYTKLSHAFCCSDQTAKQMARKLWDNFFCFYGFPERIHSDQGPNFESELIAALLQISGVKKSHTTAYHPMGNGLAERFNRLVT</sequence>
<dbReference type="PANTHER" id="PTHR37984">
    <property type="entry name" value="PROTEIN CBG26694"/>
    <property type="match status" value="1"/>
</dbReference>
<dbReference type="InterPro" id="IPR001584">
    <property type="entry name" value="Integrase_cat-core"/>
</dbReference>
<dbReference type="Gene3D" id="1.10.340.70">
    <property type="match status" value="1"/>
</dbReference>
<evidence type="ECO:0000313" key="4">
    <source>
        <dbReference type="Proteomes" id="UP001591681"/>
    </source>
</evidence>
<organism evidence="3 4">
    <name type="scientific">Coilia grayii</name>
    <name type="common">Gray's grenadier anchovy</name>
    <dbReference type="NCBI Taxonomy" id="363190"/>
    <lineage>
        <taxon>Eukaryota</taxon>
        <taxon>Metazoa</taxon>
        <taxon>Chordata</taxon>
        <taxon>Craniata</taxon>
        <taxon>Vertebrata</taxon>
        <taxon>Euteleostomi</taxon>
        <taxon>Actinopterygii</taxon>
        <taxon>Neopterygii</taxon>
        <taxon>Teleostei</taxon>
        <taxon>Clupei</taxon>
        <taxon>Clupeiformes</taxon>
        <taxon>Clupeoidei</taxon>
        <taxon>Engraulidae</taxon>
        <taxon>Coilinae</taxon>
        <taxon>Coilia</taxon>
    </lineage>
</organism>
<dbReference type="AlphaFoldDB" id="A0ABD1K1C2"/>
<dbReference type="Proteomes" id="UP001591681">
    <property type="component" value="Unassembled WGS sequence"/>
</dbReference>